<evidence type="ECO:0000313" key="1">
    <source>
        <dbReference type="EMBL" id="GEC06580.1"/>
    </source>
</evidence>
<dbReference type="RefSeq" id="WP_141311212.1">
    <property type="nucleotide sequence ID" value="NZ_BJND01000028.1"/>
</dbReference>
<dbReference type="AlphaFoldDB" id="A0A4Y3VL93"/>
<gene>
    <name evidence="1" type="ORF">SSP24_42350</name>
</gene>
<dbReference type="EMBL" id="BJND01000028">
    <property type="protein sequence ID" value="GEC06580.1"/>
    <property type="molecule type" value="Genomic_DNA"/>
</dbReference>
<accession>A0A4Y3VL93</accession>
<dbReference type="Proteomes" id="UP000317881">
    <property type="component" value="Unassembled WGS sequence"/>
</dbReference>
<proteinExistence type="predicted"/>
<comment type="caution">
    <text evidence="1">The sequence shown here is derived from an EMBL/GenBank/DDBJ whole genome shotgun (WGS) entry which is preliminary data.</text>
</comment>
<dbReference type="OrthoDB" id="3855669at2"/>
<reference evidence="1 2" key="1">
    <citation type="submission" date="2019-06" db="EMBL/GenBank/DDBJ databases">
        <title>Whole genome shotgun sequence of Streptomyces spinoverrucosus NBRC 14228.</title>
        <authorList>
            <person name="Hosoyama A."/>
            <person name="Uohara A."/>
            <person name="Ohji S."/>
            <person name="Ichikawa N."/>
        </authorList>
    </citation>
    <scope>NUCLEOTIDE SEQUENCE [LARGE SCALE GENOMIC DNA]</scope>
    <source>
        <strain evidence="1 2">NBRC 14228</strain>
    </source>
</reference>
<evidence type="ECO:0000313" key="2">
    <source>
        <dbReference type="Proteomes" id="UP000317881"/>
    </source>
</evidence>
<keyword evidence="2" id="KW-1185">Reference proteome</keyword>
<protein>
    <submittedName>
        <fullName evidence="1">Uncharacterized protein</fullName>
    </submittedName>
</protein>
<sequence length="75" mass="8105">MTAYKPLLHETVEETVTRKVGKVMGFEGPYVQLRPVGGGREWDAKPENLKPVTVSEGLSAAVAAANARSRGELRP</sequence>
<organism evidence="1 2">
    <name type="scientific">Streptomyces spinoverrucosus</name>
    <dbReference type="NCBI Taxonomy" id="284043"/>
    <lineage>
        <taxon>Bacteria</taxon>
        <taxon>Bacillati</taxon>
        <taxon>Actinomycetota</taxon>
        <taxon>Actinomycetes</taxon>
        <taxon>Kitasatosporales</taxon>
        <taxon>Streptomycetaceae</taxon>
        <taxon>Streptomyces</taxon>
    </lineage>
</organism>
<name>A0A4Y3VL93_9ACTN</name>